<dbReference type="InterPro" id="IPR018247">
    <property type="entry name" value="EF_Hand_1_Ca_BS"/>
</dbReference>
<evidence type="ECO:0000256" key="13">
    <source>
        <dbReference type="ARBA" id="ARBA00023053"/>
    </source>
</evidence>
<feature type="domain" description="EF-hand" evidence="19">
    <location>
        <begin position="594"/>
        <end position="629"/>
    </location>
</feature>
<evidence type="ECO:0000256" key="8">
    <source>
        <dbReference type="ARBA" id="ARBA00022729"/>
    </source>
</evidence>
<keyword evidence="16" id="KW-0739">Sodium transport</keyword>
<feature type="compositionally biased region" description="Low complexity" evidence="17">
    <location>
        <begin position="27"/>
        <end position="50"/>
    </location>
</feature>
<keyword evidence="7 18" id="KW-0812">Transmembrane</keyword>
<feature type="compositionally biased region" description="Polar residues" evidence="17">
    <location>
        <begin position="470"/>
        <end position="481"/>
    </location>
</feature>
<evidence type="ECO:0000256" key="6">
    <source>
        <dbReference type="ARBA" id="ARBA00022568"/>
    </source>
</evidence>
<sequence length="925" mass="100952">MNAPLQQEEEGWLPSLLYSTTTMNHQSSSTADDNNSSNSSGGHHGTTATTKSGNAAHHSSNRPYSHYGQHRQKHTLRFLFRSVSFVLLVGGYAIMNYWSGGGMSIMAGNNEGGEEGNLLRRRLSGVDVILNEGRINNDETKPSEATSLLQHDNANFHRLLQSTTTPSTNQATNETTDDKCAPTKVANPPWLATFYAIGVIYMFLALAVVCDEFFVPALEEISSEHHLNLSMDVAGATLMAAGGSAPELFTSFVGTFQQSDIGIGTIVGSAVFNVLFVIGCCSMLSKEVLTLTWWPLFRDCVYYAIGLLVLTLLVGVFGNGKVVWWEALILLTMYLGYVLLMWYNRRLYKKLTGKELVLGGEEEEEENSGDEVEEEKVEEAAAAASDNDATADMTGSGNTESNTASSSAEAVMENGEMTPKLSVDTADLEGTNNINGVASPVASPSDLDDGANNSNGVASPIASPSDLDEANNSNGVASPVSSLRDLDDGANNSNGVASPLSSPSKGDVASPVATRVSSPRNVPRGDFRWPNTFRAGVLKLLLHPESWVEKGGLGIVSKIQGDVDTVFKKIDADGSGAIDKDELRQLFLELGHEIHDDDFDQVFRSLDLDGDGTICEEEFAKWYISSEERILSKVKPIFDQFDTNKSGTIERDEVRQLLKQIEPRATEEDVDEALDAMYKSGSKDEITYEEFADWYVHSLIYTRQQKEAEKQIEEESHGVCEVLKPPRGEGVCAWLKYLLVIPLVFCLTVTIPDVRRPGLGKWCYLAFVLSIAWIGIFSYFMVNWAEIIGNTIGIPSVVMGLTFLAAGTSVPDLLSSVIVARMGEGDMAVSSSIGSNIFDILVGLPLPWLIFTLWPSKPNEVVINATGIFGDIFILMGMLVAIVIIVHCQGWKMTRKLGFIMFFMYFVFLAQAISRAYMSDPCFGL</sequence>
<feature type="transmembrane region" description="Helical" evidence="18">
    <location>
        <begin position="323"/>
        <end position="343"/>
    </location>
</feature>
<dbReference type="InterPro" id="IPR004481">
    <property type="entry name" value="K/Na/Ca-exchanger"/>
</dbReference>
<dbReference type="Gene3D" id="1.10.238.10">
    <property type="entry name" value="EF-hand"/>
    <property type="match status" value="2"/>
</dbReference>
<keyword evidence="10" id="KW-0769">Symport</keyword>
<keyword evidence="11" id="KW-0630">Potassium</keyword>
<dbReference type="Pfam" id="PF13499">
    <property type="entry name" value="EF-hand_7"/>
    <property type="match status" value="2"/>
</dbReference>
<evidence type="ECO:0000259" key="19">
    <source>
        <dbReference type="PROSITE" id="PS50222"/>
    </source>
</evidence>
<evidence type="ECO:0000256" key="7">
    <source>
        <dbReference type="ARBA" id="ARBA00022692"/>
    </source>
</evidence>
<dbReference type="FunFam" id="1.20.1420.30:FF:000004">
    <property type="entry name" value="Sodium/potassium/calcium exchanger 2 isoform 1"/>
    <property type="match status" value="1"/>
</dbReference>
<dbReference type="PROSITE" id="PS50222">
    <property type="entry name" value="EF_HAND_2"/>
    <property type="match status" value="3"/>
</dbReference>
<feature type="transmembrane region" description="Helical" evidence="18">
    <location>
        <begin position="78"/>
        <end position="98"/>
    </location>
</feature>
<feature type="transmembrane region" description="Helical" evidence="18">
    <location>
        <begin position="897"/>
        <end position="918"/>
    </location>
</feature>
<evidence type="ECO:0000256" key="10">
    <source>
        <dbReference type="ARBA" id="ARBA00022847"/>
    </source>
</evidence>
<keyword evidence="5" id="KW-0633">Potassium transport</keyword>
<keyword evidence="3" id="KW-0813">Transport</keyword>
<feature type="transmembrane region" description="Helical" evidence="18">
    <location>
        <begin position="261"/>
        <end position="284"/>
    </location>
</feature>
<evidence type="ECO:0000256" key="11">
    <source>
        <dbReference type="ARBA" id="ARBA00022958"/>
    </source>
</evidence>
<evidence type="ECO:0000256" key="17">
    <source>
        <dbReference type="SAM" id="MobiDB-lite"/>
    </source>
</evidence>
<keyword evidence="9" id="KW-0106">Calcium</keyword>
<keyword evidence="14" id="KW-0406">Ion transport</keyword>
<dbReference type="Gene3D" id="1.20.1420.30">
    <property type="entry name" value="NCX, central ion-binding region"/>
    <property type="match status" value="2"/>
</dbReference>
<keyword evidence="8" id="KW-0732">Signal</keyword>
<dbReference type="SUPFAM" id="SSF47473">
    <property type="entry name" value="EF-hand"/>
    <property type="match status" value="1"/>
</dbReference>
<dbReference type="InterPro" id="IPR044880">
    <property type="entry name" value="NCX_ion-bd_dom_sf"/>
</dbReference>
<feature type="region of interest" description="Disordered" evidence="17">
    <location>
        <begin position="23"/>
        <end position="68"/>
    </location>
</feature>
<dbReference type="PANTHER" id="PTHR10846:SF73">
    <property type="entry name" value="SODIUM_CALCIUM EXCHANGER MEMBRANE REGION DOMAIN-CONTAINING PROTEIN"/>
    <property type="match status" value="1"/>
</dbReference>
<evidence type="ECO:0000256" key="4">
    <source>
        <dbReference type="ARBA" id="ARBA00022449"/>
    </source>
</evidence>
<evidence type="ECO:0000256" key="5">
    <source>
        <dbReference type="ARBA" id="ARBA00022538"/>
    </source>
</evidence>
<comment type="subcellular location">
    <subcellularLocation>
        <location evidence="1">Membrane</location>
        <topology evidence="1">Multi-pass membrane protein</topology>
    </subcellularLocation>
</comment>
<evidence type="ECO:0000256" key="16">
    <source>
        <dbReference type="ARBA" id="ARBA00023201"/>
    </source>
</evidence>
<reference evidence="20" key="1">
    <citation type="submission" date="2023-06" db="EMBL/GenBank/DDBJ databases">
        <title>Survivors Of The Sea: Transcriptome response of Skeletonema marinoi to long-term dormancy.</title>
        <authorList>
            <person name="Pinder M.I.M."/>
            <person name="Kourtchenko O."/>
            <person name="Robertson E.K."/>
            <person name="Larsson T."/>
            <person name="Maumus F."/>
            <person name="Osuna-Cruz C.M."/>
            <person name="Vancaester E."/>
            <person name="Stenow R."/>
            <person name="Vandepoele K."/>
            <person name="Ploug H."/>
            <person name="Bruchert V."/>
            <person name="Godhe A."/>
            <person name="Topel M."/>
        </authorList>
    </citation>
    <scope>NUCLEOTIDE SEQUENCE</scope>
    <source>
        <strain evidence="20">R05AC</strain>
    </source>
</reference>
<feature type="transmembrane region" description="Helical" evidence="18">
    <location>
        <begin position="827"/>
        <end position="850"/>
    </location>
</feature>
<dbReference type="FunFam" id="1.20.1420.30:FF:000009">
    <property type="entry name" value="sodium/potassium/calcium exchanger 5 isoform X2"/>
    <property type="match status" value="1"/>
</dbReference>
<keyword evidence="12 18" id="KW-1133">Transmembrane helix</keyword>
<feature type="region of interest" description="Disordered" evidence="17">
    <location>
        <begin position="426"/>
        <end position="519"/>
    </location>
</feature>
<protein>
    <submittedName>
        <fullName evidence="20">Sodium/potassium/calcium exchanger</fullName>
    </submittedName>
</protein>
<dbReference type="GO" id="GO:0006874">
    <property type="term" value="P:intracellular calcium ion homeostasis"/>
    <property type="evidence" value="ECO:0007669"/>
    <property type="project" value="TreeGrafter"/>
</dbReference>
<feature type="compositionally biased region" description="Polar residues" evidence="17">
    <location>
        <begin position="51"/>
        <end position="63"/>
    </location>
</feature>
<comment type="similarity">
    <text evidence="2">Belongs to the Ca(2+):cation antiporter (CaCA) (TC 2.A.19) family. SLC24A subfamily.</text>
</comment>
<feature type="transmembrane region" description="Helical" evidence="18">
    <location>
        <begin position="296"/>
        <end position="317"/>
    </location>
</feature>
<keyword evidence="13" id="KW-0915">Sodium</keyword>
<evidence type="ECO:0000313" key="21">
    <source>
        <dbReference type="Proteomes" id="UP001224775"/>
    </source>
</evidence>
<dbReference type="GO" id="GO:0008273">
    <property type="term" value="F:calcium, potassium:sodium antiporter activity"/>
    <property type="evidence" value="ECO:0007669"/>
    <property type="project" value="TreeGrafter"/>
</dbReference>
<keyword evidence="6" id="KW-0109">Calcium transport</keyword>
<evidence type="ECO:0000256" key="15">
    <source>
        <dbReference type="ARBA" id="ARBA00023136"/>
    </source>
</evidence>
<feature type="region of interest" description="Disordered" evidence="17">
    <location>
        <begin position="359"/>
        <end position="413"/>
    </location>
</feature>
<comment type="caution">
    <text evidence="20">The sequence shown here is derived from an EMBL/GenBank/DDBJ whole genome shotgun (WGS) entry which is preliminary data.</text>
</comment>
<evidence type="ECO:0000256" key="3">
    <source>
        <dbReference type="ARBA" id="ARBA00022448"/>
    </source>
</evidence>
<dbReference type="InterPro" id="IPR004837">
    <property type="entry name" value="NaCa_Exmemb"/>
</dbReference>
<evidence type="ECO:0000256" key="18">
    <source>
        <dbReference type="SAM" id="Phobius"/>
    </source>
</evidence>
<feature type="transmembrane region" description="Helical" evidence="18">
    <location>
        <begin position="762"/>
        <end position="781"/>
    </location>
</feature>
<dbReference type="GO" id="GO:0005509">
    <property type="term" value="F:calcium ion binding"/>
    <property type="evidence" value="ECO:0007669"/>
    <property type="project" value="InterPro"/>
</dbReference>
<feature type="compositionally biased region" description="Low complexity" evidence="17">
    <location>
        <begin position="380"/>
        <end position="410"/>
    </location>
</feature>
<dbReference type="PROSITE" id="PS00018">
    <property type="entry name" value="EF_HAND_1"/>
    <property type="match status" value="3"/>
</dbReference>
<feature type="transmembrane region" description="Helical" evidence="18">
    <location>
        <begin position="862"/>
        <end position="885"/>
    </location>
</feature>
<dbReference type="AlphaFoldDB" id="A0AAD8Y100"/>
<dbReference type="NCBIfam" id="TIGR00367">
    <property type="entry name" value="calcium/sodium antiporter"/>
    <property type="match status" value="1"/>
</dbReference>
<name>A0AAD8Y100_9STRA</name>
<dbReference type="GO" id="GO:0005262">
    <property type="term" value="F:calcium channel activity"/>
    <property type="evidence" value="ECO:0007669"/>
    <property type="project" value="TreeGrafter"/>
</dbReference>
<feature type="compositionally biased region" description="Polar residues" evidence="17">
    <location>
        <begin position="490"/>
        <end position="504"/>
    </location>
</feature>
<dbReference type="GO" id="GO:0005886">
    <property type="term" value="C:plasma membrane"/>
    <property type="evidence" value="ECO:0007669"/>
    <property type="project" value="TreeGrafter"/>
</dbReference>
<gene>
    <name evidence="20" type="ORF">QTG54_011703</name>
</gene>
<feature type="domain" description="EF-hand" evidence="19">
    <location>
        <begin position="637"/>
        <end position="664"/>
    </location>
</feature>
<evidence type="ECO:0000256" key="9">
    <source>
        <dbReference type="ARBA" id="ARBA00022837"/>
    </source>
</evidence>
<evidence type="ECO:0000313" key="20">
    <source>
        <dbReference type="EMBL" id="KAK1737417.1"/>
    </source>
</evidence>
<dbReference type="InterPro" id="IPR011992">
    <property type="entry name" value="EF-hand-dom_pair"/>
</dbReference>
<evidence type="ECO:0000256" key="12">
    <source>
        <dbReference type="ARBA" id="ARBA00022989"/>
    </source>
</evidence>
<feature type="domain" description="EF-hand" evidence="19">
    <location>
        <begin position="558"/>
        <end position="593"/>
    </location>
</feature>
<keyword evidence="15 18" id="KW-0472">Membrane</keyword>
<dbReference type="CDD" id="cd00051">
    <property type="entry name" value="EFh"/>
    <property type="match status" value="1"/>
</dbReference>
<proteinExistence type="inferred from homology"/>
<keyword evidence="21" id="KW-1185">Reference proteome</keyword>
<evidence type="ECO:0000256" key="2">
    <source>
        <dbReference type="ARBA" id="ARBA00005364"/>
    </source>
</evidence>
<organism evidence="20 21">
    <name type="scientific">Skeletonema marinoi</name>
    <dbReference type="NCBI Taxonomy" id="267567"/>
    <lineage>
        <taxon>Eukaryota</taxon>
        <taxon>Sar</taxon>
        <taxon>Stramenopiles</taxon>
        <taxon>Ochrophyta</taxon>
        <taxon>Bacillariophyta</taxon>
        <taxon>Coscinodiscophyceae</taxon>
        <taxon>Thalassiosirophycidae</taxon>
        <taxon>Thalassiosirales</taxon>
        <taxon>Skeletonemataceae</taxon>
        <taxon>Skeletonema</taxon>
        <taxon>Skeletonema marinoi-dohrnii complex</taxon>
    </lineage>
</organism>
<accession>A0AAD8Y100</accession>
<dbReference type="Proteomes" id="UP001224775">
    <property type="component" value="Unassembled WGS sequence"/>
</dbReference>
<dbReference type="InterPro" id="IPR002048">
    <property type="entry name" value="EF_hand_dom"/>
</dbReference>
<dbReference type="EMBL" id="JATAAI010000025">
    <property type="protein sequence ID" value="KAK1737417.1"/>
    <property type="molecule type" value="Genomic_DNA"/>
</dbReference>
<evidence type="ECO:0000256" key="14">
    <source>
        <dbReference type="ARBA" id="ARBA00023065"/>
    </source>
</evidence>
<feature type="transmembrane region" description="Helical" evidence="18">
    <location>
        <begin position="192"/>
        <end position="215"/>
    </location>
</feature>
<dbReference type="SMART" id="SM00054">
    <property type="entry name" value="EFh"/>
    <property type="match status" value="3"/>
</dbReference>
<dbReference type="PANTHER" id="PTHR10846">
    <property type="entry name" value="SODIUM/POTASSIUM/CALCIUM EXCHANGER"/>
    <property type="match status" value="1"/>
</dbReference>
<evidence type="ECO:0000256" key="1">
    <source>
        <dbReference type="ARBA" id="ARBA00004141"/>
    </source>
</evidence>
<keyword evidence="4" id="KW-0050">Antiport</keyword>
<dbReference type="Pfam" id="PF01699">
    <property type="entry name" value="Na_Ca_ex"/>
    <property type="match status" value="2"/>
</dbReference>
<feature type="compositionally biased region" description="Acidic residues" evidence="17">
    <location>
        <begin position="360"/>
        <end position="377"/>
    </location>
</feature>
<dbReference type="GO" id="GO:0015293">
    <property type="term" value="F:symporter activity"/>
    <property type="evidence" value="ECO:0007669"/>
    <property type="project" value="UniProtKB-KW"/>
</dbReference>